<dbReference type="EMBL" id="CAOF01000179">
    <property type="protein sequence ID" value="CCO49573.1"/>
    <property type="molecule type" value="Genomic_DNA"/>
</dbReference>
<dbReference type="InterPro" id="IPR041664">
    <property type="entry name" value="AAA_16"/>
</dbReference>
<dbReference type="Proteomes" id="UP000018211">
    <property type="component" value="Unassembled WGS sequence"/>
</dbReference>
<dbReference type="InterPro" id="IPR011990">
    <property type="entry name" value="TPR-like_helical_dom_sf"/>
</dbReference>
<dbReference type="Pfam" id="PF13191">
    <property type="entry name" value="AAA_16"/>
    <property type="match status" value="1"/>
</dbReference>
<evidence type="ECO:0000313" key="6">
    <source>
        <dbReference type="Proteomes" id="UP000018211"/>
    </source>
</evidence>
<evidence type="ECO:0000256" key="3">
    <source>
        <dbReference type="PROSITE-ProRule" id="PRU00339"/>
    </source>
</evidence>
<feature type="domain" description="HTH cro/C1-type" evidence="4">
    <location>
        <begin position="15"/>
        <end position="73"/>
    </location>
</feature>
<gene>
    <name evidence="5" type="ORF">VIBNISOn1_830134</name>
</gene>
<dbReference type="RefSeq" id="WP_022613643.1">
    <property type="nucleotide sequence ID" value="NZ_LK391965.1"/>
</dbReference>
<proteinExistence type="predicted"/>
<dbReference type="SUPFAM" id="SSF48452">
    <property type="entry name" value="TPR-like"/>
    <property type="match status" value="2"/>
</dbReference>
<dbReference type="GO" id="GO:0005737">
    <property type="term" value="C:cytoplasm"/>
    <property type="evidence" value="ECO:0007669"/>
    <property type="project" value="TreeGrafter"/>
</dbReference>
<feature type="repeat" description="TPR" evidence="3">
    <location>
        <begin position="614"/>
        <end position="647"/>
    </location>
</feature>
<dbReference type="PANTHER" id="PTHR16305:SF28">
    <property type="entry name" value="GUANYLATE CYCLASE DOMAIN-CONTAINING PROTEIN"/>
    <property type="match status" value="1"/>
</dbReference>
<name>A0AAV2VY79_9VIBR</name>
<evidence type="ECO:0000313" key="5">
    <source>
        <dbReference type="EMBL" id="CCO49573.1"/>
    </source>
</evidence>
<dbReference type="GO" id="GO:0004016">
    <property type="term" value="F:adenylate cyclase activity"/>
    <property type="evidence" value="ECO:0007669"/>
    <property type="project" value="TreeGrafter"/>
</dbReference>
<evidence type="ECO:0000259" key="4">
    <source>
        <dbReference type="PROSITE" id="PS50943"/>
    </source>
</evidence>
<evidence type="ECO:0000256" key="1">
    <source>
        <dbReference type="ARBA" id="ARBA00022741"/>
    </source>
</evidence>
<dbReference type="InterPro" id="IPR027417">
    <property type="entry name" value="P-loop_NTPase"/>
</dbReference>
<dbReference type="InterPro" id="IPR019734">
    <property type="entry name" value="TPR_rpt"/>
</dbReference>
<dbReference type="PROSITE" id="PS50943">
    <property type="entry name" value="HTH_CROC1"/>
    <property type="match status" value="1"/>
</dbReference>
<protein>
    <recommendedName>
        <fullName evidence="4">HTH cro/C1-type domain-containing protein</fullName>
    </recommendedName>
</protein>
<feature type="repeat" description="TPR" evidence="3">
    <location>
        <begin position="767"/>
        <end position="800"/>
    </location>
</feature>
<dbReference type="AlphaFoldDB" id="A0AAV2VY79"/>
<dbReference type="GO" id="GO:0005524">
    <property type="term" value="F:ATP binding"/>
    <property type="evidence" value="ECO:0007669"/>
    <property type="project" value="UniProtKB-KW"/>
</dbReference>
<organism evidence="5 6">
    <name type="scientific">Vibrio nigripulchritudo SOn1</name>
    <dbReference type="NCBI Taxonomy" id="1238450"/>
    <lineage>
        <taxon>Bacteria</taxon>
        <taxon>Pseudomonadati</taxon>
        <taxon>Pseudomonadota</taxon>
        <taxon>Gammaproteobacteria</taxon>
        <taxon>Vibrionales</taxon>
        <taxon>Vibrionaceae</taxon>
        <taxon>Vibrio</taxon>
    </lineage>
</organism>
<dbReference type="Gene3D" id="3.40.50.300">
    <property type="entry name" value="P-loop containing nucleotide triphosphate hydrolases"/>
    <property type="match status" value="1"/>
</dbReference>
<dbReference type="CDD" id="cd00093">
    <property type="entry name" value="HTH_XRE"/>
    <property type="match status" value="1"/>
</dbReference>
<dbReference type="Gene3D" id="1.25.40.10">
    <property type="entry name" value="Tetratricopeptide repeat domain"/>
    <property type="match status" value="3"/>
</dbReference>
<keyword evidence="3" id="KW-0802">TPR repeat</keyword>
<dbReference type="InterPro" id="IPR001387">
    <property type="entry name" value="Cro/C1-type_HTH"/>
</dbReference>
<dbReference type="Gene3D" id="1.10.260.40">
    <property type="entry name" value="lambda repressor-like DNA-binding domains"/>
    <property type="match status" value="1"/>
</dbReference>
<dbReference type="PROSITE" id="PS50005">
    <property type="entry name" value="TPR"/>
    <property type="match status" value="2"/>
</dbReference>
<keyword evidence="2" id="KW-0067">ATP-binding</keyword>
<dbReference type="Pfam" id="PF01381">
    <property type="entry name" value="HTH_3"/>
    <property type="match status" value="1"/>
</dbReference>
<evidence type="ECO:0000256" key="2">
    <source>
        <dbReference type="ARBA" id="ARBA00022840"/>
    </source>
</evidence>
<dbReference type="SMART" id="SM00028">
    <property type="entry name" value="TPR"/>
    <property type="match status" value="5"/>
</dbReference>
<keyword evidence="1" id="KW-0547">Nucleotide-binding</keyword>
<accession>A0AAV2VY79</accession>
<dbReference type="InterPro" id="IPR010982">
    <property type="entry name" value="Lambda_DNA-bd_dom_sf"/>
</dbReference>
<dbReference type="SUPFAM" id="SSF47413">
    <property type="entry name" value="lambda repressor-like DNA-binding domains"/>
    <property type="match status" value="1"/>
</dbReference>
<sequence length="1052" mass="119481">MSSKDGRLPLNGDLLKQLRKQKGLSQEKLAEQCAEERLYVSLSSIKRAESGSSILYRTAKELAKFYDVSVESLIQNSAPDLQKELATVPEYKRQVLRLAIEISDENLRDRVEELNDKSYSYYHKDGNFLEFGWLTNSSDEFVFERMRRLCAMLQFTLKNQIRLFVEASESPTNQIDNQSIESATKTLLNQVTWGDIVACPCFVSSNCARPRNVFLPENPDYRDWRIVSMCQVQTDYFVGRQSELSQLNTMVADLYQHGKGTTVCLTGMAGIGKTRLLHKFIDMLDAQHRSPVRLQVLNFGVVNSLLPTVKLIRALFGFGENDDHADIRQRIALSPIASSHHLFIYWLMGLKLHESEQRLLDVMEHASRQRAIEESIIALLTHRPAESKELIVAIEDLHWANELLLTIVQIVAAQSHRFPVMLVLTFRSENHLLNAPDWFQTAQTIALSPLNMDESIQLANWMAPGNQDAIQRCVERASGHPLFLRQSLLCSRLGNTVPESMEHLVMVQLCKLDSNSLSAIKAASVFGQCFSLEQLQFILNDDNYYPKTLLEVGLIKHSDQGFMFHHDLICSAVQKQLSESEKQLLNEHCAKWFEERDKKQFALHSKRAKCKDAFTILIKSAKEYLASFQFEQALELIEEAIEIVPKSETAYALNLKGNCLYSMGKVKECIHFLEQAANHNTDSTASSQYFIDLANPYQVVDAIDKALSILQTAQDISEPSKQYAQLSEVHSMRGNILFPTGNIEACELEHQKALEYSQKANCDKAKAKALSGLGDCEYLRGNMTNAYNNFRQSLSICEENQFLEIEASNRYMLASTLIYQLETSQALQQSQQSATLAYLTGNRRAEIVSRLTAAWILLDFNALEQADNEITMALSIAEEFNAVRFIACLMEAKARLKWYQNKPDEAKAFIDKGLNLVEENNLQAFIGPWLCGTKAMVSPFWQEAREALDTGEQWLAQPCAGHNHLRFYQQGIRTAWNLKDRTLLANYQQQLKSQCEPSPWRDLYLNQADVMLALLTNNSSEAQLDAFNQQVKQANILQAQISTDELNAMPVF</sequence>
<dbReference type="GO" id="GO:0003677">
    <property type="term" value="F:DNA binding"/>
    <property type="evidence" value="ECO:0007669"/>
    <property type="project" value="InterPro"/>
</dbReference>
<dbReference type="SMART" id="SM00530">
    <property type="entry name" value="HTH_XRE"/>
    <property type="match status" value="1"/>
</dbReference>
<reference evidence="5 6" key="1">
    <citation type="journal article" date="2013" name="ISME J.">
        <title>Comparative genomics of pathogenic lineages of Vibrio nigripulchritudo identifies virulence-associated traits.</title>
        <authorList>
            <person name="Goudenege D."/>
            <person name="Labreuche Y."/>
            <person name="Krin E."/>
            <person name="Ansquer D."/>
            <person name="Mangenot S."/>
            <person name="Calteau A."/>
            <person name="Medigue C."/>
            <person name="Mazel D."/>
            <person name="Polz M.F."/>
            <person name="Le Roux F."/>
        </authorList>
    </citation>
    <scope>NUCLEOTIDE SEQUENCE [LARGE SCALE GENOMIC DNA]</scope>
    <source>
        <strain evidence="5 6">SOn1</strain>
    </source>
</reference>
<dbReference type="SUPFAM" id="SSF52540">
    <property type="entry name" value="P-loop containing nucleoside triphosphate hydrolases"/>
    <property type="match status" value="1"/>
</dbReference>
<comment type="caution">
    <text evidence="5">The sequence shown here is derived from an EMBL/GenBank/DDBJ whole genome shotgun (WGS) entry which is preliminary data.</text>
</comment>
<dbReference type="PANTHER" id="PTHR16305">
    <property type="entry name" value="TESTICULAR SOLUBLE ADENYLYL CYCLASE"/>
    <property type="match status" value="1"/>
</dbReference>